<feature type="transmembrane region" description="Helical" evidence="1">
    <location>
        <begin position="40"/>
        <end position="63"/>
    </location>
</feature>
<proteinExistence type="predicted"/>
<comment type="caution">
    <text evidence="2">The sequence shown here is derived from an EMBL/GenBank/DDBJ whole genome shotgun (WGS) entry which is preliminary data.</text>
</comment>
<feature type="transmembrane region" description="Helical" evidence="1">
    <location>
        <begin position="6"/>
        <end position="28"/>
    </location>
</feature>
<reference evidence="3" key="1">
    <citation type="journal article" date="2019" name="bioRxiv">
        <title>Genome diversification in globally distributed novel marine Proteobacteria is linked to environmental adaptation.</title>
        <authorList>
            <person name="Zhou Z."/>
            <person name="Tran P.Q."/>
            <person name="Kieft K."/>
            <person name="Anantharaman K."/>
        </authorList>
    </citation>
    <scope>NUCLEOTIDE SEQUENCE [LARGE SCALE GENOMIC DNA]</scope>
</reference>
<dbReference type="EMBL" id="DUAV01000022">
    <property type="protein sequence ID" value="HIG63543.1"/>
    <property type="molecule type" value="Genomic_DNA"/>
</dbReference>
<keyword evidence="1" id="KW-0812">Transmembrane</keyword>
<keyword evidence="1" id="KW-0472">Membrane</keyword>
<evidence type="ECO:0008006" key="4">
    <source>
        <dbReference type="Google" id="ProtNLM"/>
    </source>
</evidence>
<evidence type="ECO:0000313" key="3">
    <source>
        <dbReference type="Proteomes" id="UP000589516"/>
    </source>
</evidence>
<gene>
    <name evidence="2" type="ORF">EYQ16_03380</name>
</gene>
<protein>
    <recommendedName>
        <fullName evidence="4">YhfC family intramembrane metalloprotease</fullName>
    </recommendedName>
</protein>
<dbReference type="AlphaFoldDB" id="A0A7C8DD49"/>
<name>A0A7C8DD49_9ARCH</name>
<sequence>MSSQFWAANLLGMVVLFAPAFWLFLRTIAPVEEQLQERKLYLACGGGAIFGTIAEVLMLLGGFDLRSPTVGYASLMIVAPALVMLVLWLGLRLRTFRDARYAGYYAAGFGLFFGAAHEFWKLLVLEARLGGTLPFPGGLFDAWFGLAATVLLGGMALWLMPALQRDSGVRTAARLALLYLALGFLRISAIERPEPVIDAATALAFAAGAAALYQQGAARLPA</sequence>
<evidence type="ECO:0000256" key="1">
    <source>
        <dbReference type="SAM" id="Phobius"/>
    </source>
</evidence>
<feature type="transmembrane region" description="Helical" evidence="1">
    <location>
        <begin position="69"/>
        <end position="89"/>
    </location>
</feature>
<feature type="transmembrane region" description="Helical" evidence="1">
    <location>
        <begin position="140"/>
        <end position="160"/>
    </location>
</feature>
<dbReference type="Proteomes" id="UP000589516">
    <property type="component" value="Unassembled WGS sequence"/>
</dbReference>
<accession>A0A7C8DD49</accession>
<organism evidence="2 3">
    <name type="scientific">Marine Group III euryarchaeote</name>
    <dbReference type="NCBI Taxonomy" id="2173149"/>
    <lineage>
        <taxon>Archaea</taxon>
        <taxon>Methanobacteriati</taxon>
        <taxon>Thermoplasmatota</taxon>
        <taxon>Thermoplasmata</taxon>
        <taxon>Candidatus Thermoprofundales</taxon>
    </lineage>
</organism>
<feature type="transmembrane region" description="Helical" evidence="1">
    <location>
        <begin position="101"/>
        <end position="120"/>
    </location>
</feature>
<keyword evidence="1" id="KW-1133">Transmembrane helix</keyword>
<evidence type="ECO:0000313" key="2">
    <source>
        <dbReference type="EMBL" id="HIG63543.1"/>
    </source>
</evidence>